<protein>
    <recommendedName>
        <fullName evidence="1">FAD-binding domain-containing protein</fullName>
    </recommendedName>
</protein>
<dbReference type="EMBL" id="LN879502">
    <property type="protein sequence ID" value="CUI15656.1"/>
    <property type="molecule type" value="Genomic_DNA"/>
</dbReference>
<dbReference type="PRINTS" id="PR00420">
    <property type="entry name" value="RNGMNOXGNASE"/>
</dbReference>
<evidence type="ECO:0000313" key="2">
    <source>
        <dbReference type="EMBL" id="CUI15656.1"/>
    </source>
</evidence>
<feature type="domain" description="FAD-binding" evidence="1">
    <location>
        <begin position="4"/>
        <end position="296"/>
    </location>
</feature>
<dbReference type="KEGG" id="pnl:PNK_0017"/>
<keyword evidence="3" id="KW-1185">Reference proteome</keyword>
<dbReference type="GO" id="GO:0071949">
    <property type="term" value="F:FAD binding"/>
    <property type="evidence" value="ECO:0007669"/>
    <property type="project" value="InterPro"/>
</dbReference>
<dbReference type="InterPro" id="IPR036188">
    <property type="entry name" value="FAD/NAD-bd_sf"/>
</dbReference>
<dbReference type="Pfam" id="PF01494">
    <property type="entry name" value="FAD_binding_3"/>
    <property type="match status" value="1"/>
</dbReference>
<dbReference type="SUPFAM" id="SSF51905">
    <property type="entry name" value="FAD/NAD(P)-binding domain"/>
    <property type="match status" value="1"/>
</dbReference>
<proteinExistence type="predicted"/>
<reference evidence="3" key="1">
    <citation type="submission" date="2015-09" db="EMBL/GenBank/DDBJ databases">
        <authorList>
            <person name="Bertelli C."/>
        </authorList>
    </citation>
    <scope>NUCLEOTIDE SEQUENCE [LARGE SCALE GENOMIC DNA]</scope>
    <source>
        <strain evidence="3">KNic</strain>
    </source>
</reference>
<gene>
    <name evidence="2" type="ORF">PNK_0017</name>
</gene>
<dbReference type="Proteomes" id="UP000069902">
    <property type="component" value="Chromosome cPNK"/>
</dbReference>
<dbReference type="PANTHER" id="PTHR42685:SF22">
    <property type="entry name" value="CONDITIONED MEDIUM FACTOR RECEPTOR 1"/>
    <property type="match status" value="1"/>
</dbReference>
<dbReference type="RefSeq" id="WP_059059504.1">
    <property type="nucleotide sequence ID" value="NZ_LN879502.1"/>
</dbReference>
<name>A0A0U5J7E6_9BACT</name>
<dbReference type="InterPro" id="IPR002938">
    <property type="entry name" value="FAD-bd"/>
</dbReference>
<dbReference type="PATRIC" id="fig|389348.3.peg.19"/>
<dbReference type="Gene3D" id="3.50.50.60">
    <property type="entry name" value="FAD/NAD(P)-binding domain"/>
    <property type="match status" value="1"/>
</dbReference>
<dbReference type="InterPro" id="IPR050407">
    <property type="entry name" value="Geranylgeranyl_reductase"/>
</dbReference>
<dbReference type="AlphaFoldDB" id="A0A0U5J7E6"/>
<sequence length="400" mass="45600">MDHYDAIIVGAGPAGGQCARELALRGKTVLLIDRAKDFLENNYSSGGGPLQMMEEFAIPSSTVGTYWNRLAISSTSTQANWEADVAFGPVLDFDKLRAFLAEETVKQGGEVRLSCSYQSHALSNGFVQVRLKDLATQEIFPVKTKVLVDATGSERKVLLKNAYDKNQAMAVTGIEYHLNVSPSAYAQFAQSMHFFLGHQWMPQGYGWIFAMAPNRLKVGVIRYFQNKQYLPYDPSYRHYLDKLLALCGESEEGDIIDKHGKTIYYTKGQKEKRHAGPVIAIGDAISSINPLGCEGIRHALVSGRMGGEEIIRFLNQDIVNFEDYDKRMSHYFGRKWLYSKYIIEHLVTSRKDSFVDRVVNSFRLLSNQDIIDIIFHYRFFPFFKAYLTYPFHRLKNRYLK</sequence>
<dbReference type="STRING" id="389348.PNK_0017"/>
<evidence type="ECO:0000313" key="3">
    <source>
        <dbReference type="Proteomes" id="UP000069902"/>
    </source>
</evidence>
<accession>A0A0U5J7E6</accession>
<organism evidence="2 3">
    <name type="scientific">Candidatus Protochlamydia naegleriophila</name>
    <dbReference type="NCBI Taxonomy" id="389348"/>
    <lineage>
        <taxon>Bacteria</taxon>
        <taxon>Pseudomonadati</taxon>
        <taxon>Chlamydiota</taxon>
        <taxon>Chlamydiia</taxon>
        <taxon>Parachlamydiales</taxon>
        <taxon>Parachlamydiaceae</taxon>
        <taxon>Candidatus Protochlamydia</taxon>
    </lineage>
</organism>
<dbReference type="PANTHER" id="PTHR42685">
    <property type="entry name" value="GERANYLGERANYL DIPHOSPHATE REDUCTASE"/>
    <property type="match status" value="1"/>
</dbReference>
<evidence type="ECO:0000259" key="1">
    <source>
        <dbReference type="Pfam" id="PF01494"/>
    </source>
</evidence>
<dbReference type="InParanoid" id="A0A0U5J7E6"/>